<dbReference type="Gene3D" id="3.40.50.1390">
    <property type="entry name" value="Resolvase, N-terminal catalytic domain"/>
    <property type="match status" value="1"/>
</dbReference>
<gene>
    <name evidence="4" type="primary">M6_Spy1125</name>
    <name evidence="4" type="ORF">O9U_10300</name>
</gene>
<dbReference type="InterPro" id="IPR025827">
    <property type="entry name" value="Zn_ribbon_recom_dom"/>
</dbReference>
<dbReference type="RefSeq" id="WP_021722328.1">
    <property type="nucleotide sequence ID" value="NZ_CBLU010000006.1"/>
</dbReference>
<dbReference type="CDD" id="cd00338">
    <property type="entry name" value="Ser_Recombinase"/>
    <property type="match status" value="1"/>
</dbReference>
<dbReference type="Proteomes" id="UP000015361">
    <property type="component" value="Unassembled WGS sequence"/>
</dbReference>
<dbReference type="EMBL" id="CBLU010000006">
    <property type="protein sequence ID" value="CDG04268.1"/>
    <property type="molecule type" value="Genomic_DNA"/>
</dbReference>
<dbReference type="SUPFAM" id="SSF53041">
    <property type="entry name" value="Resolvase-like"/>
    <property type="match status" value="1"/>
</dbReference>
<feature type="domain" description="Recombinase" evidence="3">
    <location>
        <begin position="175"/>
        <end position="299"/>
    </location>
</feature>
<protein>
    <submittedName>
        <fullName evidence="4">Site-specific recombinase</fullName>
    </submittedName>
</protein>
<evidence type="ECO:0000259" key="3">
    <source>
        <dbReference type="PROSITE" id="PS51737"/>
    </source>
</evidence>
<dbReference type="AlphaFoldDB" id="S6EXZ7"/>
<feature type="region of interest" description="Disordered" evidence="1">
    <location>
        <begin position="569"/>
        <end position="589"/>
    </location>
</feature>
<dbReference type="InterPro" id="IPR036162">
    <property type="entry name" value="Resolvase-like_N_sf"/>
</dbReference>
<feature type="domain" description="Resolvase/invertase-type recombinase catalytic" evidence="2">
    <location>
        <begin position="19"/>
        <end position="167"/>
    </location>
</feature>
<proteinExistence type="predicted"/>
<dbReference type="SMART" id="SM00857">
    <property type="entry name" value="Resolvase"/>
    <property type="match status" value="1"/>
</dbReference>
<feature type="compositionally biased region" description="Basic and acidic residues" evidence="1">
    <location>
        <begin position="569"/>
        <end position="581"/>
    </location>
</feature>
<name>S6EXZ7_LACLL</name>
<comment type="caution">
    <text evidence="4">The sequence shown here is derived from an EMBL/GenBank/DDBJ whole genome shotgun (WGS) entry which is preliminary data.</text>
</comment>
<dbReference type="Pfam" id="PF13408">
    <property type="entry name" value="Zn_ribbon_recom"/>
    <property type="match status" value="1"/>
</dbReference>
<dbReference type="PANTHER" id="PTHR30461:SF23">
    <property type="entry name" value="DNA RECOMBINASE-RELATED"/>
    <property type="match status" value="1"/>
</dbReference>
<dbReference type="InterPro" id="IPR038109">
    <property type="entry name" value="DNA_bind_recomb_sf"/>
</dbReference>
<dbReference type="GO" id="GO:0003677">
    <property type="term" value="F:DNA binding"/>
    <property type="evidence" value="ECO:0007669"/>
    <property type="project" value="InterPro"/>
</dbReference>
<dbReference type="PROSITE" id="PS51737">
    <property type="entry name" value="RECOMBINASE_DNA_BIND"/>
    <property type="match status" value="1"/>
</dbReference>
<dbReference type="GO" id="GO:0000150">
    <property type="term" value="F:DNA strand exchange activity"/>
    <property type="evidence" value="ECO:0007669"/>
    <property type="project" value="InterPro"/>
</dbReference>
<dbReference type="InterPro" id="IPR011109">
    <property type="entry name" value="DNA_bind_recombinase_dom"/>
</dbReference>
<dbReference type="Pfam" id="PF07508">
    <property type="entry name" value="Recombinase"/>
    <property type="match status" value="1"/>
</dbReference>
<dbReference type="Gene3D" id="3.90.1750.20">
    <property type="entry name" value="Putative Large Serine Recombinase, Chain B, Domain 2"/>
    <property type="match status" value="1"/>
</dbReference>
<evidence type="ECO:0000313" key="5">
    <source>
        <dbReference type="Proteomes" id="UP000015361"/>
    </source>
</evidence>
<dbReference type="PANTHER" id="PTHR30461">
    <property type="entry name" value="DNA-INVERTASE FROM LAMBDOID PROPHAGE"/>
    <property type="match status" value="1"/>
</dbReference>
<dbReference type="InterPro" id="IPR006119">
    <property type="entry name" value="Resolv_N"/>
</dbReference>
<dbReference type="PROSITE" id="PS51736">
    <property type="entry name" value="RECOMBINASES_3"/>
    <property type="match status" value="1"/>
</dbReference>
<evidence type="ECO:0000256" key="1">
    <source>
        <dbReference type="SAM" id="MobiDB-lite"/>
    </source>
</evidence>
<organism evidence="4 5">
    <name type="scientific">Lactococcus lactis subsp. lactis A12</name>
    <dbReference type="NCBI Taxonomy" id="1137134"/>
    <lineage>
        <taxon>Bacteria</taxon>
        <taxon>Bacillati</taxon>
        <taxon>Bacillota</taxon>
        <taxon>Bacilli</taxon>
        <taxon>Lactobacillales</taxon>
        <taxon>Streptococcaceae</taxon>
        <taxon>Lactococcus</taxon>
    </lineage>
</organism>
<dbReference type="InterPro" id="IPR050639">
    <property type="entry name" value="SSR_resolvase"/>
</dbReference>
<dbReference type="Pfam" id="PF00239">
    <property type="entry name" value="Resolvase"/>
    <property type="match status" value="1"/>
</dbReference>
<evidence type="ECO:0000259" key="2">
    <source>
        <dbReference type="PROSITE" id="PS51736"/>
    </source>
</evidence>
<accession>S6EXZ7</accession>
<evidence type="ECO:0000313" key="4">
    <source>
        <dbReference type="EMBL" id="CDG04268.1"/>
    </source>
</evidence>
<reference evidence="4 5" key="1">
    <citation type="journal article" date="2013" name="Appl. Environ. Microbiol.">
        <title>The Carbohydrate Metabolism Signature of Lactococcus lactis Strain A12 Reveals Its Sourdough Ecosystem Origin.</title>
        <authorList>
            <person name="Passerini D."/>
            <person name="Coddeville M."/>
            <person name="Le Bourgeois P."/>
            <person name="Loubiere P."/>
            <person name="Ritzenthaler P."/>
            <person name="Fontagne-Faucher C."/>
            <person name="Daveran-Mingot M.L."/>
            <person name="Cocaign-Bousquet M."/>
        </authorList>
    </citation>
    <scope>NUCLEOTIDE SEQUENCE [LARGE SCALE GENOMIC DNA]</scope>
    <source>
        <strain evidence="4 5">A12</strain>
    </source>
</reference>
<sequence>MKIIQKIEPTIPKLAKRKKVAAYARVSVEKGRTMHSLSAQVSYYSKLIQKNAEWEYAGVYSDGGISGASTKKREGFKQMVEDAENGEIDIILTKSISRFARNTVDLLETVRHLKAIGVEVWFEKENIHSLSGDGELMLSILASFAQEEITSLSNNIKWSIQKKYMQGKANARFRIYGYRWEGDNLVIQPDEAKVVKLIYDNYLNNFSAEETAAQLREMGVKGLNGGKFSAVSVRQMLKNITYTGNLVLQKYMVTDPFTKKLKRNHGELSKYYVENNHEAIIPMEVWQKVQDEIARRRRVGQRANISHKIYPFTSKVRCSKCGKNYIRGTRLDKRNNRRRHYWTCWTKRSKGRDACFTKEVPEYVLNEKTAEVLGLDNFDEKIFESKIERIDVIGDNRLDFVFFDGQIKTVNWESKFNYKGKPWTEERMQWQKEGYVRDENHPPKRRFKTFSRYIQCGYCGKYYISTLGKLSGGKKVQKWSCYTKKAFCPNPHDRRYIPETVLEELVCDVLNLETFDVKVMEDKIEKLVAYSDEIKFIFKDGHDESRKLVIPRAKNPEYSQETLQKMSEKRKEWWRRKHEESNNNSSNNQ</sequence>